<dbReference type="GO" id="GO:0015807">
    <property type="term" value="P:L-amino acid transport"/>
    <property type="evidence" value="ECO:0007669"/>
    <property type="project" value="TreeGrafter"/>
</dbReference>
<keyword evidence="3" id="KW-0547">Nucleotide-binding</keyword>
<dbReference type="EMBL" id="JACHIT010000002">
    <property type="protein sequence ID" value="MBB5915526.1"/>
    <property type="molecule type" value="Genomic_DNA"/>
</dbReference>
<proteinExistence type="inferred from homology"/>
<accession>A0A7W9UJN1</accession>
<dbReference type="RefSeq" id="WP_051163161.1">
    <property type="nucleotide sequence ID" value="NZ_JACHIT010000002.1"/>
</dbReference>
<reference evidence="7 8" key="1">
    <citation type="submission" date="2020-08" db="EMBL/GenBank/DDBJ databases">
        <title>Sequencing the genomes of 1000 actinobacteria strains.</title>
        <authorList>
            <person name="Klenk H.-P."/>
        </authorList>
    </citation>
    <scope>NUCLEOTIDE SEQUENCE [LARGE SCALE GENOMIC DNA]</scope>
    <source>
        <strain evidence="7 8">DSM 43582</strain>
    </source>
</reference>
<comment type="similarity">
    <text evidence="1">Belongs to the ABC transporter superfamily.</text>
</comment>
<evidence type="ECO:0000313" key="7">
    <source>
        <dbReference type="EMBL" id="MBB5915526.1"/>
    </source>
</evidence>
<sequence>MSLPSATETITATPEVPPTSLLALRSVRAAYDAITVLHGVDLDVAAGQVVALLGPNGAGKTTALKVIAGIHPAASGQLLLGGRDVTGAEPRDLARAGVCLIPEGRGVFPNLTVRDNLLMMTFTGRPRAEIEEIAFGRFPILGKRAGQIAGTMSGGEQQMLALARGLVTDPAVLLLDELSMGLAPLVVAQLYEEVAEIARQGVAVLVVEQFAAAVLGIADHAAVLVRGRVSRQGHPDAIRDELAALYLGSST</sequence>
<dbReference type="InterPro" id="IPR017871">
    <property type="entry name" value="ABC_transporter-like_CS"/>
</dbReference>
<evidence type="ECO:0000256" key="4">
    <source>
        <dbReference type="ARBA" id="ARBA00022840"/>
    </source>
</evidence>
<dbReference type="Pfam" id="PF00005">
    <property type="entry name" value="ABC_tran"/>
    <property type="match status" value="1"/>
</dbReference>
<evidence type="ECO:0000256" key="1">
    <source>
        <dbReference type="ARBA" id="ARBA00005417"/>
    </source>
</evidence>
<evidence type="ECO:0000256" key="2">
    <source>
        <dbReference type="ARBA" id="ARBA00022448"/>
    </source>
</evidence>
<gene>
    <name evidence="7" type="ORF">BJY24_004438</name>
</gene>
<dbReference type="Proteomes" id="UP000540412">
    <property type="component" value="Unassembled WGS sequence"/>
</dbReference>
<dbReference type="PANTHER" id="PTHR43820:SF4">
    <property type="entry name" value="HIGH-AFFINITY BRANCHED-CHAIN AMINO ACID TRANSPORT ATP-BINDING PROTEIN LIVF"/>
    <property type="match status" value="1"/>
</dbReference>
<evidence type="ECO:0000313" key="8">
    <source>
        <dbReference type="Proteomes" id="UP000540412"/>
    </source>
</evidence>
<evidence type="ECO:0000256" key="5">
    <source>
        <dbReference type="ARBA" id="ARBA00022970"/>
    </source>
</evidence>
<dbReference type="Gene3D" id="3.40.50.300">
    <property type="entry name" value="P-loop containing nucleotide triphosphate hydrolases"/>
    <property type="match status" value="1"/>
</dbReference>
<dbReference type="PROSITE" id="PS00211">
    <property type="entry name" value="ABC_TRANSPORTER_1"/>
    <property type="match status" value="1"/>
</dbReference>
<dbReference type="GO" id="GO:0015658">
    <property type="term" value="F:branched-chain amino acid transmembrane transporter activity"/>
    <property type="evidence" value="ECO:0007669"/>
    <property type="project" value="TreeGrafter"/>
</dbReference>
<dbReference type="PROSITE" id="PS50893">
    <property type="entry name" value="ABC_TRANSPORTER_2"/>
    <property type="match status" value="1"/>
</dbReference>
<dbReference type="SMART" id="SM00382">
    <property type="entry name" value="AAA"/>
    <property type="match status" value="1"/>
</dbReference>
<dbReference type="GO" id="GO:0016887">
    <property type="term" value="F:ATP hydrolysis activity"/>
    <property type="evidence" value="ECO:0007669"/>
    <property type="project" value="InterPro"/>
</dbReference>
<evidence type="ECO:0000259" key="6">
    <source>
        <dbReference type="PROSITE" id="PS50893"/>
    </source>
</evidence>
<dbReference type="InterPro" id="IPR052156">
    <property type="entry name" value="BCAA_Transport_ATP-bd_LivF"/>
</dbReference>
<dbReference type="GO" id="GO:0005524">
    <property type="term" value="F:ATP binding"/>
    <property type="evidence" value="ECO:0007669"/>
    <property type="project" value="UniProtKB-KW"/>
</dbReference>
<keyword evidence="4 7" id="KW-0067">ATP-binding</keyword>
<dbReference type="AlphaFoldDB" id="A0A7W9UJN1"/>
<dbReference type="SUPFAM" id="SSF52540">
    <property type="entry name" value="P-loop containing nucleoside triphosphate hydrolases"/>
    <property type="match status" value="1"/>
</dbReference>
<dbReference type="InterPro" id="IPR003593">
    <property type="entry name" value="AAA+_ATPase"/>
</dbReference>
<dbReference type="CDD" id="cd03224">
    <property type="entry name" value="ABC_TM1139_LivF_branched"/>
    <property type="match status" value="1"/>
</dbReference>
<comment type="caution">
    <text evidence="7">The sequence shown here is derived from an EMBL/GenBank/DDBJ whole genome shotgun (WGS) entry which is preliminary data.</text>
</comment>
<organism evidence="7 8">
    <name type="scientific">Nocardia transvalensis</name>
    <dbReference type="NCBI Taxonomy" id="37333"/>
    <lineage>
        <taxon>Bacteria</taxon>
        <taxon>Bacillati</taxon>
        <taxon>Actinomycetota</taxon>
        <taxon>Actinomycetes</taxon>
        <taxon>Mycobacteriales</taxon>
        <taxon>Nocardiaceae</taxon>
        <taxon>Nocardia</taxon>
    </lineage>
</organism>
<keyword evidence="8" id="KW-1185">Reference proteome</keyword>
<keyword evidence="5" id="KW-0029">Amino-acid transport</keyword>
<evidence type="ECO:0000256" key="3">
    <source>
        <dbReference type="ARBA" id="ARBA00022741"/>
    </source>
</evidence>
<keyword evidence="2" id="KW-0813">Transport</keyword>
<dbReference type="InterPro" id="IPR003439">
    <property type="entry name" value="ABC_transporter-like_ATP-bd"/>
</dbReference>
<protein>
    <submittedName>
        <fullName evidence="7">Branched-chain amino acid transport system ATP-binding protein</fullName>
    </submittedName>
</protein>
<name>A0A7W9UJN1_9NOCA</name>
<dbReference type="InterPro" id="IPR027417">
    <property type="entry name" value="P-loop_NTPase"/>
</dbReference>
<feature type="domain" description="ABC transporter" evidence="6">
    <location>
        <begin position="22"/>
        <end position="251"/>
    </location>
</feature>
<dbReference type="PANTHER" id="PTHR43820">
    <property type="entry name" value="HIGH-AFFINITY BRANCHED-CHAIN AMINO ACID TRANSPORT ATP-BINDING PROTEIN LIVF"/>
    <property type="match status" value="1"/>
</dbReference>